<dbReference type="RefSeq" id="WP_166667388.1">
    <property type="nucleotide sequence ID" value="NZ_SOBG01000007.1"/>
</dbReference>
<sequence length="54" mass="6501">MFMDKLTFYEQLYLEELNAVEFELKNNPFNKKYVDEWVALAKVLNEIQVARSNN</sequence>
<accession>A0AA46I553</accession>
<proteinExistence type="predicted"/>
<gene>
    <name evidence="1" type="ORF">EV215_1699</name>
</gene>
<reference evidence="1 2" key="1">
    <citation type="submission" date="2019-03" db="EMBL/GenBank/DDBJ databases">
        <title>Genomic Encyclopedia of Type Strains, Phase IV (KMG-IV): sequencing the most valuable type-strain genomes for metagenomic binning, comparative biology and taxonomic classification.</title>
        <authorList>
            <person name="Goeker M."/>
        </authorList>
    </citation>
    <scope>NUCLEOTIDE SEQUENCE [LARGE SCALE GENOMIC DNA]</scope>
    <source>
        <strain evidence="1 2">DSM 100055</strain>
    </source>
</reference>
<dbReference type="Proteomes" id="UP000294678">
    <property type="component" value="Unassembled WGS sequence"/>
</dbReference>
<organism evidence="1 2">
    <name type="scientific">Hypnocyclicus thermotrophus</name>
    <dbReference type="NCBI Taxonomy" id="1627895"/>
    <lineage>
        <taxon>Bacteria</taxon>
        <taxon>Fusobacteriati</taxon>
        <taxon>Fusobacteriota</taxon>
        <taxon>Fusobacteriia</taxon>
        <taxon>Fusobacteriales</taxon>
        <taxon>Fusobacteriaceae</taxon>
        <taxon>Hypnocyclicus</taxon>
    </lineage>
</organism>
<dbReference type="AlphaFoldDB" id="A0AA46I553"/>
<evidence type="ECO:0000313" key="2">
    <source>
        <dbReference type="Proteomes" id="UP000294678"/>
    </source>
</evidence>
<name>A0AA46I553_9FUSO</name>
<keyword evidence="2" id="KW-1185">Reference proteome</keyword>
<evidence type="ECO:0000313" key="1">
    <source>
        <dbReference type="EMBL" id="TDT68632.1"/>
    </source>
</evidence>
<protein>
    <submittedName>
        <fullName evidence="1">Uncharacterized protein</fullName>
    </submittedName>
</protein>
<comment type="caution">
    <text evidence="1">The sequence shown here is derived from an EMBL/GenBank/DDBJ whole genome shotgun (WGS) entry which is preliminary data.</text>
</comment>
<dbReference type="EMBL" id="SOBG01000007">
    <property type="protein sequence ID" value="TDT68632.1"/>
    <property type="molecule type" value="Genomic_DNA"/>
</dbReference>